<proteinExistence type="predicted"/>
<evidence type="ECO:0000259" key="2">
    <source>
        <dbReference type="PROSITE" id="PS50975"/>
    </source>
</evidence>
<dbReference type="EMBL" id="JAMQOQ010000003">
    <property type="protein sequence ID" value="MDS0295302.1"/>
    <property type="molecule type" value="Genomic_DNA"/>
</dbReference>
<evidence type="ECO:0000256" key="1">
    <source>
        <dbReference type="PROSITE-ProRule" id="PRU00409"/>
    </source>
</evidence>
<keyword evidence="1" id="KW-0547">Nucleotide-binding</keyword>
<dbReference type="Proteomes" id="UP001254813">
    <property type="component" value="Unassembled WGS sequence"/>
</dbReference>
<evidence type="ECO:0000313" key="4">
    <source>
        <dbReference type="Proteomes" id="UP001254813"/>
    </source>
</evidence>
<sequence>MVQQHASDRSVLIPAGFSPKSLTSVRSLGSHGVHTVVASHRRSVPAFASRYCDEAIVVPSPWEDLLAYKDALLELAARPDVSVIIPSQEEDAFLLSKYSEEFAEHVAPLWPPMETLRTAHDGKRLPEVAQEVGLRVPETMLYDEVDDWSRELIVKARYSILTSEYAPSLSPTVCEGKTDPVHPSPGTPPSRDVIDEAFARNPPIVQEYVPIAQEYSFRALCDHGDPVATSLKRQVRGKTYAGGASVFCELIRDERIEEMGRRLLEHLDWHGIASVQFIEDARTGELKFTEINPRTWTSIPLDVRGGVDYPYFYWLLARGMAERIQPTYEEGFAAHLLFGEFQYLRSVLCDDYPNAARPRFGTALREVLGSVYEHPNSYFLVADDPVPFVSGLRNVLSDRN</sequence>
<dbReference type="Gene3D" id="3.30.470.20">
    <property type="entry name" value="ATP-grasp fold, B domain"/>
    <property type="match status" value="1"/>
</dbReference>
<organism evidence="3 4">
    <name type="scientific">Halogeometricum luteum</name>
    <dbReference type="NCBI Taxonomy" id="2950537"/>
    <lineage>
        <taxon>Archaea</taxon>
        <taxon>Methanobacteriati</taxon>
        <taxon>Methanobacteriota</taxon>
        <taxon>Stenosarchaea group</taxon>
        <taxon>Halobacteria</taxon>
        <taxon>Halobacteriales</taxon>
        <taxon>Haloferacaceae</taxon>
        <taxon>Halogeometricum</taxon>
    </lineage>
</organism>
<gene>
    <name evidence="3" type="ORF">NDI79_14080</name>
</gene>
<keyword evidence="4" id="KW-1185">Reference proteome</keyword>
<dbReference type="RefSeq" id="WP_310929174.1">
    <property type="nucleotide sequence ID" value="NZ_JAMQOQ010000003.1"/>
</dbReference>
<feature type="domain" description="ATP-grasp" evidence="2">
    <location>
        <begin position="126"/>
        <end position="318"/>
    </location>
</feature>
<reference evidence="3 4" key="1">
    <citation type="submission" date="2022-06" db="EMBL/GenBank/DDBJ databases">
        <title>Halogeometricum sp. a new haloarchaeum isolate from saline soil.</title>
        <authorList>
            <person name="Strakova D."/>
            <person name="Galisteo C."/>
            <person name="Sanchez-Porro C."/>
            <person name="Ventosa A."/>
        </authorList>
    </citation>
    <scope>NUCLEOTIDE SEQUENCE [LARGE SCALE GENOMIC DNA]</scope>
    <source>
        <strain evidence="4">S3BR25-2</strain>
    </source>
</reference>
<accession>A0ABU2G3E0</accession>
<comment type="caution">
    <text evidence="3">The sequence shown here is derived from an EMBL/GenBank/DDBJ whole genome shotgun (WGS) entry which is preliminary data.</text>
</comment>
<name>A0ABU2G3E0_9EURY</name>
<protein>
    <submittedName>
        <fullName evidence="3">ATP-grasp domain-containing protein</fullName>
    </submittedName>
</protein>
<dbReference type="Pfam" id="PF15632">
    <property type="entry name" value="ATPgrasp_Ter"/>
    <property type="match status" value="1"/>
</dbReference>
<dbReference type="PROSITE" id="PS50975">
    <property type="entry name" value="ATP_GRASP"/>
    <property type="match status" value="1"/>
</dbReference>
<dbReference type="Gene3D" id="3.40.50.20">
    <property type="match status" value="1"/>
</dbReference>
<keyword evidence="1" id="KW-0067">ATP-binding</keyword>
<evidence type="ECO:0000313" key="3">
    <source>
        <dbReference type="EMBL" id="MDS0295302.1"/>
    </source>
</evidence>
<dbReference type="SUPFAM" id="SSF56059">
    <property type="entry name" value="Glutathione synthetase ATP-binding domain-like"/>
    <property type="match status" value="1"/>
</dbReference>
<dbReference type="InterPro" id="IPR011761">
    <property type="entry name" value="ATP-grasp"/>
</dbReference>